<proteinExistence type="predicted"/>
<dbReference type="Proteomes" id="UP000255106">
    <property type="component" value="Unassembled WGS sequence"/>
</dbReference>
<dbReference type="Gene3D" id="3.40.228.10">
    <property type="entry name" value="Dimethylsulfoxide Reductase, domain 2"/>
    <property type="match status" value="1"/>
</dbReference>
<dbReference type="Gene3D" id="2.40.40.20">
    <property type="match status" value="1"/>
</dbReference>
<dbReference type="GO" id="GO:0009055">
    <property type="term" value="F:electron transfer activity"/>
    <property type="evidence" value="ECO:0007669"/>
    <property type="project" value="TreeGrafter"/>
</dbReference>
<evidence type="ECO:0000256" key="1">
    <source>
        <dbReference type="ARBA" id="ARBA00001942"/>
    </source>
</evidence>
<dbReference type="InterPro" id="IPR050612">
    <property type="entry name" value="Prok_Mopterin_Oxidored"/>
</dbReference>
<dbReference type="GO" id="GO:0030151">
    <property type="term" value="F:molybdenum ion binding"/>
    <property type="evidence" value="ECO:0007669"/>
    <property type="project" value="TreeGrafter"/>
</dbReference>
<evidence type="ECO:0000256" key="4">
    <source>
        <dbReference type="ARBA" id="ARBA00023002"/>
    </source>
</evidence>
<dbReference type="GO" id="GO:0043546">
    <property type="term" value="F:molybdopterin cofactor binding"/>
    <property type="evidence" value="ECO:0007669"/>
    <property type="project" value="InterPro"/>
</dbReference>
<dbReference type="InterPro" id="IPR006657">
    <property type="entry name" value="MoPterin_dinucl-bd_dom"/>
</dbReference>
<evidence type="ECO:0000256" key="3">
    <source>
        <dbReference type="ARBA" id="ARBA00022723"/>
    </source>
</evidence>
<dbReference type="AlphaFoldDB" id="A0A377LV39"/>
<evidence type="ECO:0000256" key="2">
    <source>
        <dbReference type="ARBA" id="ARBA00022505"/>
    </source>
</evidence>
<comment type="cofactor">
    <cofactor evidence="1">
        <name>Mo-bis(molybdopterin guanine dinucleotide)</name>
        <dbReference type="ChEBI" id="CHEBI:60539"/>
    </cofactor>
</comment>
<dbReference type="Pfam" id="PF01568">
    <property type="entry name" value="Molydop_binding"/>
    <property type="match status" value="1"/>
</dbReference>
<accession>A0A377LV39</accession>
<dbReference type="Gene3D" id="3.90.55.10">
    <property type="entry name" value="Dimethylsulfoxide Reductase, domain 3"/>
    <property type="match status" value="1"/>
</dbReference>
<dbReference type="EMBL" id="UGJB01000004">
    <property type="protein sequence ID" value="STQ09999.1"/>
    <property type="molecule type" value="Genomic_DNA"/>
</dbReference>
<dbReference type="EC" id="1.8.5.3" evidence="6"/>
<name>A0A377LV39_ENTCL</name>
<evidence type="ECO:0000313" key="7">
    <source>
        <dbReference type="Proteomes" id="UP000255106"/>
    </source>
</evidence>
<feature type="domain" description="Molybdopterin dinucleotide-binding" evidence="5">
    <location>
        <begin position="98"/>
        <end position="209"/>
    </location>
</feature>
<dbReference type="PANTHER" id="PTHR43742:SF3">
    <property type="entry name" value="DIMETHYL SULFOXIDE REDUCTASE DMSA"/>
    <property type="match status" value="1"/>
</dbReference>
<dbReference type="GO" id="GO:0009061">
    <property type="term" value="P:anaerobic respiration"/>
    <property type="evidence" value="ECO:0007669"/>
    <property type="project" value="TreeGrafter"/>
</dbReference>
<organism evidence="6 7">
    <name type="scientific">Enterobacter cloacae</name>
    <dbReference type="NCBI Taxonomy" id="550"/>
    <lineage>
        <taxon>Bacteria</taxon>
        <taxon>Pseudomonadati</taxon>
        <taxon>Pseudomonadota</taxon>
        <taxon>Gammaproteobacteria</taxon>
        <taxon>Enterobacterales</taxon>
        <taxon>Enterobacteriaceae</taxon>
        <taxon>Enterobacter</taxon>
        <taxon>Enterobacter cloacae complex</taxon>
    </lineage>
</organism>
<dbReference type="GO" id="GO:0030288">
    <property type="term" value="C:outer membrane-bounded periplasmic space"/>
    <property type="evidence" value="ECO:0007669"/>
    <property type="project" value="TreeGrafter"/>
</dbReference>
<dbReference type="InterPro" id="IPR009010">
    <property type="entry name" value="Asp_de-COase-like_dom_sf"/>
</dbReference>
<keyword evidence="4 6" id="KW-0560">Oxidoreductase</keyword>
<keyword evidence="3" id="KW-0479">Metal-binding</keyword>
<dbReference type="SUPFAM" id="SSF50692">
    <property type="entry name" value="ADC-like"/>
    <property type="match status" value="1"/>
</dbReference>
<dbReference type="PANTHER" id="PTHR43742">
    <property type="entry name" value="TRIMETHYLAMINE-N-OXIDE REDUCTASE"/>
    <property type="match status" value="1"/>
</dbReference>
<dbReference type="GO" id="GO:0016491">
    <property type="term" value="F:oxidoreductase activity"/>
    <property type="evidence" value="ECO:0007669"/>
    <property type="project" value="UniProtKB-KW"/>
</dbReference>
<dbReference type="SUPFAM" id="SSF53706">
    <property type="entry name" value="Formate dehydrogenase/DMSO reductase, domains 1-3"/>
    <property type="match status" value="1"/>
</dbReference>
<dbReference type="PROSITE" id="PS00932">
    <property type="entry name" value="MOLYBDOPTERIN_PROK_3"/>
    <property type="match status" value="1"/>
</dbReference>
<dbReference type="InterPro" id="IPR006655">
    <property type="entry name" value="Mopterin_OxRdtase_prok_CS"/>
</dbReference>
<evidence type="ECO:0000259" key="5">
    <source>
        <dbReference type="Pfam" id="PF01568"/>
    </source>
</evidence>
<evidence type="ECO:0000313" key="6">
    <source>
        <dbReference type="EMBL" id="STQ09999.1"/>
    </source>
</evidence>
<reference evidence="6 7" key="1">
    <citation type="submission" date="2018-06" db="EMBL/GenBank/DDBJ databases">
        <authorList>
            <consortium name="Pathogen Informatics"/>
            <person name="Doyle S."/>
        </authorList>
    </citation>
    <scope>NUCLEOTIDE SEQUENCE [LARGE SCALE GENOMIC DNA]</scope>
    <source>
        <strain evidence="6 7">NCTC10005</strain>
    </source>
</reference>
<gene>
    <name evidence="6" type="primary">dmsA_4</name>
    <name evidence="6" type="ORF">NCTC10005_02733</name>
</gene>
<sequence length="217" mass="24550">MWIEHIWEQTRLAMPEENLPDFATLQKTRQHLFKSAPYVAFEDNIRDPQNHPFPTPSGKIEIFSKRLYDMHHPEIPALSHYVPAHEGPEDELAKTFPLQLITWKGKNRANSTQYANPWLIEVQQQKLWINPQDAQKRGIAQGDTVRIHNARGICEIPAEVTPRIIPGVVAMQAGAWWQPDERGIDKGGCANVLSSARITALAKGNSHQTMLVEVAKA</sequence>
<keyword evidence="2" id="KW-0500">Molybdenum</keyword>
<protein>
    <submittedName>
        <fullName evidence="6">Anaerobic dimethyl sulfoxide reductase subunit A</fullName>
        <ecNumber evidence="6">1.8.5.3</ecNumber>
    </submittedName>
</protein>